<dbReference type="GO" id="GO:0008168">
    <property type="term" value="F:methyltransferase activity"/>
    <property type="evidence" value="ECO:0007669"/>
    <property type="project" value="UniProtKB-KW"/>
</dbReference>
<dbReference type="CDD" id="cd02440">
    <property type="entry name" value="AdoMet_MTases"/>
    <property type="match status" value="1"/>
</dbReference>
<name>A0AAN6DTI0_9EURO</name>
<keyword evidence="1" id="KW-0808">Transferase</keyword>
<dbReference type="GO" id="GO:0032259">
    <property type="term" value="P:methylation"/>
    <property type="evidence" value="ECO:0007669"/>
    <property type="project" value="UniProtKB-KW"/>
</dbReference>
<keyword evidence="1" id="KW-0489">Methyltransferase</keyword>
<protein>
    <submittedName>
        <fullName evidence="1">S-adenosyl-L-methionine-dependent methyltransferase</fullName>
    </submittedName>
</protein>
<dbReference type="Gene3D" id="3.40.50.150">
    <property type="entry name" value="Vaccinia Virus protein VP39"/>
    <property type="match status" value="1"/>
</dbReference>
<dbReference type="PANTHER" id="PTHR43591:SF102">
    <property type="entry name" value="S-ADENOSYL-L-METHIONINE-DEPENDENT METHYLTRANSFERASE"/>
    <property type="match status" value="1"/>
</dbReference>
<evidence type="ECO:0000313" key="1">
    <source>
        <dbReference type="EMBL" id="KAI1611337.1"/>
    </source>
</evidence>
<proteinExistence type="predicted"/>
<dbReference type="PANTHER" id="PTHR43591">
    <property type="entry name" value="METHYLTRANSFERASE"/>
    <property type="match status" value="1"/>
</dbReference>
<sequence>MLDGKLHLAPITPTPQCVLDIATGSGIWAIEFAEQCPSAFVIANDLSPTQPSFIPSNVQFEIDDANEPWTYSRRFDFIHCRQHHCAIEERNLFTQAFEFLQPGGWLEMQELCYPIRCDDGTLSDDCALSKWSRLLLDATVRVGQAANKPVQYEEWMRQVGFVNTRTIVYKWPTNTWPTDGKLKTMGLWNHYNALQGLQGFTIGLFTRVLGWTLEKTEAFLLEVRKDLENKDIHAYWPMWVDI</sequence>
<comment type="caution">
    <text evidence="1">The sequence shown here is derived from an EMBL/GenBank/DDBJ whole genome shotgun (WGS) entry which is preliminary data.</text>
</comment>
<evidence type="ECO:0000313" key="2">
    <source>
        <dbReference type="Proteomes" id="UP001203852"/>
    </source>
</evidence>
<dbReference type="EMBL" id="MU404356">
    <property type="protein sequence ID" value="KAI1611337.1"/>
    <property type="molecule type" value="Genomic_DNA"/>
</dbReference>
<gene>
    <name evidence="1" type="ORF">EDD36DRAFT_420295</name>
</gene>
<dbReference type="SUPFAM" id="SSF53335">
    <property type="entry name" value="S-adenosyl-L-methionine-dependent methyltransferases"/>
    <property type="match status" value="1"/>
</dbReference>
<dbReference type="InterPro" id="IPR029063">
    <property type="entry name" value="SAM-dependent_MTases_sf"/>
</dbReference>
<keyword evidence="2" id="KW-1185">Reference proteome</keyword>
<reference evidence="1" key="1">
    <citation type="journal article" date="2022" name="bioRxiv">
        <title>Deciphering the potential niche of two novel black yeast fungi from a biological soil crust based on their genomes, phenotypes, and melanin regulation.</title>
        <authorList>
            <consortium name="DOE Joint Genome Institute"/>
            <person name="Carr E.C."/>
            <person name="Barton Q."/>
            <person name="Grambo S."/>
            <person name="Sullivan M."/>
            <person name="Renfro C.M."/>
            <person name="Kuo A."/>
            <person name="Pangilinan J."/>
            <person name="Lipzen A."/>
            <person name="Keymanesh K."/>
            <person name="Savage E."/>
            <person name="Barry K."/>
            <person name="Grigoriev I.V."/>
            <person name="Riekhof W.R."/>
            <person name="Harris S.S."/>
        </authorList>
    </citation>
    <scope>NUCLEOTIDE SEQUENCE</scope>
    <source>
        <strain evidence="1">JF 03-4F</strain>
    </source>
</reference>
<dbReference type="Proteomes" id="UP001203852">
    <property type="component" value="Unassembled WGS sequence"/>
</dbReference>
<dbReference type="Pfam" id="PF13489">
    <property type="entry name" value="Methyltransf_23"/>
    <property type="match status" value="1"/>
</dbReference>
<dbReference type="AlphaFoldDB" id="A0AAN6DTI0"/>
<accession>A0AAN6DTI0</accession>
<organism evidence="1 2">
    <name type="scientific">Exophiala viscosa</name>
    <dbReference type="NCBI Taxonomy" id="2486360"/>
    <lineage>
        <taxon>Eukaryota</taxon>
        <taxon>Fungi</taxon>
        <taxon>Dikarya</taxon>
        <taxon>Ascomycota</taxon>
        <taxon>Pezizomycotina</taxon>
        <taxon>Eurotiomycetes</taxon>
        <taxon>Chaetothyriomycetidae</taxon>
        <taxon>Chaetothyriales</taxon>
        <taxon>Herpotrichiellaceae</taxon>
        <taxon>Exophiala</taxon>
    </lineage>
</organism>